<keyword evidence="2" id="KW-0699">rRNA-binding</keyword>
<evidence type="ECO:0000256" key="6">
    <source>
        <dbReference type="ARBA" id="ARBA00022884"/>
    </source>
</evidence>
<evidence type="ECO:0000256" key="2">
    <source>
        <dbReference type="ARBA" id="ARBA00022730"/>
    </source>
</evidence>
<dbReference type="Gene3D" id="1.10.1420.10">
    <property type="match status" value="2"/>
</dbReference>
<name>A0A845R4I0_9CLOT</name>
<dbReference type="GO" id="GO:0140664">
    <property type="term" value="F:ATP-dependent DNA damage sensor activity"/>
    <property type="evidence" value="ECO:0007669"/>
    <property type="project" value="InterPro"/>
</dbReference>
<dbReference type="InterPro" id="IPR000432">
    <property type="entry name" value="DNA_mismatch_repair_MutS_C"/>
</dbReference>
<evidence type="ECO:0000256" key="5">
    <source>
        <dbReference type="ARBA" id="ARBA00022840"/>
    </source>
</evidence>
<dbReference type="FunFam" id="3.40.50.300:FF:000830">
    <property type="entry name" value="Endonuclease MutS2"/>
    <property type="match status" value="1"/>
</dbReference>
<reference evidence="10 11" key="1">
    <citation type="submission" date="2018-08" db="EMBL/GenBank/DDBJ databases">
        <title>Murine metabolic-syndrome-specific gut microbial biobank.</title>
        <authorList>
            <person name="Liu C."/>
        </authorList>
    </citation>
    <scope>NUCLEOTIDE SEQUENCE [LARGE SCALE GENOMIC DNA]</scope>
    <source>
        <strain evidence="10 11">583</strain>
    </source>
</reference>
<evidence type="ECO:0000259" key="8">
    <source>
        <dbReference type="SMART" id="SM00533"/>
    </source>
</evidence>
<dbReference type="Proteomes" id="UP000467132">
    <property type="component" value="Unassembled WGS sequence"/>
</dbReference>
<feature type="domain" description="DNA mismatch repair proteins mutS family" evidence="9">
    <location>
        <begin position="322"/>
        <end position="507"/>
    </location>
</feature>
<dbReference type="OrthoDB" id="9808166at2"/>
<dbReference type="GO" id="GO:0019843">
    <property type="term" value="F:rRNA binding"/>
    <property type="evidence" value="ECO:0007669"/>
    <property type="project" value="UniProtKB-KW"/>
</dbReference>
<organism evidence="10 11">
    <name type="scientific">Senegalia massiliensis</name>
    <dbReference type="NCBI Taxonomy" id="1720316"/>
    <lineage>
        <taxon>Bacteria</taxon>
        <taxon>Bacillati</taxon>
        <taxon>Bacillota</taxon>
        <taxon>Clostridia</taxon>
        <taxon>Eubacteriales</taxon>
        <taxon>Clostridiaceae</taxon>
        <taxon>Senegalia</taxon>
    </lineage>
</organism>
<dbReference type="NCBIfam" id="TIGR01069">
    <property type="entry name" value="mutS2"/>
    <property type="match status" value="1"/>
</dbReference>
<keyword evidence="4" id="KW-0378">Hydrolase</keyword>
<dbReference type="SMART" id="SM00533">
    <property type="entry name" value="MUTSd"/>
    <property type="match status" value="1"/>
</dbReference>
<dbReference type="Pfam" id="PF00488">
    <property type="entry name" value="MutS_V"/>
    <property type="match status" value="1"/>
</dbReference>
<dbReference type="SMART" id="SM00534">
    <property type="entry name" value="MUTSac"/>
    <property type="match status" value="1"/>
</dbReference>
<keyword evidence="3" id="KW-0547">Nucleotide-binding</keyword>
<keyword evidence="6" id="KW-0694">RNA-binding</keyword>
<dbReference type="SUPFAM" id="SSF48334">
    <property type="entry name" value="DNA repair protein MutS, domain III"/>
    <property type="match status" value="1"/>
</dbReference>
<evidence type="ECO:0000313" key="10">
    <source>
        <dbReference type="EMBL" id="NBI08322.1"/>
    </source>
</evidence>
<dbReference type="InterPro" id="IPR027417">
    <property type="entry name" value="P-loop_NTPase"/>
</dbReference>
<evidence type="ECO:0000256" key="3">
    <source>
        <dbReference type="ARBA" id="ARBA00022741"/>
    </source>
</evidence>
<keyword evidence="1" id="KW-0540">Nuclease</keyword>
<dbReference type="GO" id="GO:0030983">
    <property type="term" value="F:mismatched DNA binding"/>
    <property type="evidence" value="ECO:0007669"/>
    <property type="project" value="InterPro"/>
</dbReference>
<dbReference type="InterPro" id="IPR005747">
    <property type="entry name" value="MutS2"/>
</dbReference>
<protein>
    <submittedName>
        <fullName evidence="10">Endonuclease MutS2</fullName>
    </submittedName>
</protein>
<evidence type="ECO:0000256" key="4">
    <source>
        <dbReference type="ARBA" id="ARBA00022801"/>
    </source>
</evidence>
<proteinExistence type="predicted"/>
<dbReference type="Gene3D" id="3.40.50.300">
    <property type="entry name" value="P-loop containing nucleotide triphosphate hydrolases"/>
    <property type="match status" value="1"/>
</dbReference>
<comment type="caution">
    <text evidence="10">The sequence shown here is derived from an EMBL/GenBank/DDBJ whole genome shotgun (WGS) entry which is preliminary data.</text>
</comment>
<evidence type="ECO:0000313" key="11">
    <source>
        <dbReference type="Proteomes" id="UP000467132"/>
    </source>
</evidence>
<evidence type="ECO:0000256" key="7">
    <source>
        <dbReference type="ARBA" id="ARBA00023125"/>
    </source>
</evidence>
<dbReference type="InterPro" id="IPR007696">
    <property type="entry name" value="DNA_mismatch_repair_MutS_core"/>
</dbReference>
<dbReference type="InterPro" id="IPR036187">
    <property type="entry name" value="DNA_mismatch_repair_MutS_sf"/>
</dbReference>
<dbReference type="PIRSF" id="PIRSF005814">
    <property type="entry name" value="MutS_YshD"/>
    <property type="match status" value="1"/>
</dbReference>
<evidence type="ECO:0000259" key="9">
    <source>
        <dbReference type="SMART" id="SM00534"/>
    </source>
</evidence>
<evidence type="ECO:0000256" key="1">
    <source>
        <dbReference type="ARBA" id="ARBA00022722"/>
    </source>
</evidence>
<accession>A0A845R4I0</accession>
<dbReference type="SUPFAM" id="SSF52540">
    <property type="entry name" value="P-loop containing nucleoside triphosphate hydrolases"/>
    <property type="match status" value="1"/>
</dbReference>
<dbReference type="EMBL" id="QXXA01000029">
    <property type="protein sequence ID" value="NBI08322.1"/>
    <property type="molecule type" value="Genomic_DNA"/>
</dbReference>
<dbReference type="GO" id="GO:0005524">
    <property type="term" value="F:ATP binding"/>
    <property type="evidence" value="ECO:0007669"/>
    <property type="project" value="UniProtKB-KW"/>
</dbReference>
<keyword evidence="11" id="KW-1185">Reference proteome</keyword>
<feature type="domain" description="DNA mismatch repair protein MutS core" evidence="8">
    <location>
        <begin position="9"/>
        <end position="311"/>
    </location>
</feature>
<keyword evidence="7" id="KW-0238">DNA-binding</keyword>
<gene>
    <name evidence="10" type="ORF">D3Z33_15825</name>
</gene>
<dbReference type="GO" id="GO:0006298">
    <property type="term" value="P:mismatch repair"/>
    <property type="evidence" value="ECO:0007669"/>
    <property type="project" value="InterPro"/>
</dbReference>
<dbReference type="PANTHER" id="PTHR48466:SF2">
    <property type="entry name" value="OS10G0509000 PROTEIN"/>
    <property type="match status" value="1"/>
</dbReference>
<keyword evidence="5" id="KW-0067">ATP-binding</keyword>
<dbReference type="PANTHER" id="PTHR48466">
    <property type="entry name" value="OS10G0509000 PROTEIN-RELATED"/>
    <property type="match status" value="1"/>
</dbReference>
<sequence length="635" mass="73375">MNNNTFEVLEYNRLKEKIKDYCISGLGKELIDNLKPYTNINSIKKRQKETTEAKSILNYSNHIPFDGIYDIKYLIDKVEKVGQLDPNEIIKTSDFFRGCRRIKKFMLDYNFYAPTLSEYALSLTEFRDIEEEINKSIKNNRVDSSASKELKKIRRKIENIDDKIQEKLNKFLTSQKYKKYIQEFYISNRNDKYVIPIKSSYKNNIEGEVVDISTKGTTVFIEPSSVSKLNNELNSLRYEEKLEEYQILAFLTGLIYEKIKPININIELISQYDMIFAKAKYSRSTRGIEPKINSYGYINIINGEHPLLESPVPLNFNIGKDYRSLVITGPNAGGKTVSLKTIGLLTLAVQSGFHIKAKEGTEISIFENILVDIGDNQSIKNALSTFSSHMKNISSIMNKANNSSLILFDEIGTGTEPNEGAGLAIAILEELYKMGSITIATTHYGEIKNYAEEHIDFQNAYMKFNPESLEPLYEMVIGEGGESNALWISRKMGIKKSVLDKAKLYIENKKYNYDIIKKSKIRRKNIIEQTDLNKDKYLKLNVGDKIQIIETGEYAIVYNERDKYNNIEIMKDNDFLSINIKRVKLVTRRELLYPDNYDLSSLFTSYEDRKLKRDIKRGSKKALKEIQKEIKNKKN</sequence>
<dbReference type="RefSeq" id="WP_160198783.1">
    <property type="nucleotide sequence ID" value="NZ_QXXA01000029.1"/>
</dbReference>
<keyword evidence="10" id="KW-0255">Endonuclease</keyword>
<dbReference type="GO" id="GO:0004519">
    <property type="term" value="F:endonuclease activity"/>
    <property type="evidence" value="ECO:0007669"/>
    <property type="project" value="UniProtKB-KW"/>
</dbReference>
<dbReference type="AlphaFoldDB" id="A0A845R4I0"/>
<dbReference type="GO" id="GO:0016887">
    <property type="term" value="F:ATP hydrolysis activity"/>
    <property type="evidence" value="ECO:0007669"/>
    <property type="project" value="InterPro"/>
</dbReference>
<dbReference type="InterPro" id="IPR045076">
    <property type="entry name" value="MutS"/>
</dbReference>
<dbReference type="GO" id="GO:0045910">
    <property type="term" value="P:negative regulation of DNA recombination"/>
    <property type="evidence" value="ECO:0007669"/>
    <property type="project" value="InterPro"/>
</dbReference>